<evidence type="ECO:0000313" key="11">
    <source>
        <dbReference type="Proteomes" id="UP001163387"/>
    </source>
</evidence>
<evidence type="ECO:0000313" key="10">
    <source>
        <dbReference type="EMBL" id="BDT02678.1"/>
    </source>
</evidence>
<evidence type="ECO:0000256" key="3">
    <source>
        <dbReference type="ARBA" id="ARBA00022741"/>
    </source>
</evidence>
<dbReference type="Gene3D" id="3.30.930.10">
    <property type="entry name" value="Bira Bifunctional Protein, Domain 2"/>
    <property type="match status" value="1"/>
</dbReference>
<dbReference type="Proteomes" id="UP001163387">
    <property type="component" value="Chromosome"/>
</dbReference>
<evidence type="ECO:0000256" key="2">
    <source>
        <dbReference type="ARBA" id="ARBA00022598"/>
    </source>
</evidence>
<comment type="subunit">
    <text evidence="8">Homodimer.</text>
</comment>
<dbReference type="InterPro" id="IPR004154">
    <property type="entry name" value="Anticodon-bd"/>
</dbReference>
<dbReference type="NCBIfam" id="TIGR00408">
    <property type="entry name" value="proS_fam_I"/>
    <property type="match status" value="1"/>
</dbReference>
<gene>
    <name evidence="8 10" type="primary">proS</name>
    <name evidence="10" type="ORF">SHM_03240</name>
</gene>
<evidence type="ECO:0000256" key="5">
    <source>
        <dbReference type="ARBA" id="ARBA00022917"/>
    </source>
</evidence>
<accession>A0ABM8BSK2</accession>
<dbReference type="SUPFAM" id="SSF52954">
    <property type="entry name" value="Class II aaRS ABD-related"/>
    <property type="match status" value="1"/>
</dbReference>
<comment type="domain">
    <text evidence="8">Consists of three domains: the N-terminal catalytic domain, the anticodon-binding domain and the C-terminal extension.</text>
</comment>
<keyword evidence="5 8" id="KW-0648">Protein biosynthesis</keyword>
<dbReference type="InterPro" id="IPR006195">
    <property type="entry name" value="aa-tRNA-synth_II"/>
</dbReference>
<dbReference type="SUPFAM" id="SSF64586">
    <property type="entry name" value="C-terminal domain of ProRS"/>
    <property type="match status" value="1"/>
</dbReference>
<dbReference type="RefSeq" id="WP_281748953.1">
    <property type="nucleotide sequence ID" value="NZ_AP026933.1"/>
</dbReference>
<comment type="function">
    <text evidence="8">Catalyzes the attachment of proline to tRNA(Pro) in a two-step reaction: proline is first activated by ATP to form Pro-AMP and then transferred to the acceptor end of tRNA(Pro).</text>
</comment>
<evidence type="ECO:0000256" key="4">
    <source>
        <dbReference type="ARBA" id="ARBA00022840"/>
    </source>
</evidence>
<dbReference type="InterPro" id="IPR036621">
    <property type="entry name" value="Anticodon-bd_dom_sf"/>
</dbReference>
<evidence type="ECO:0000259" key="9">
    <source>
        <dbReference type="PROSITE" id="PS50862"/>
    </source>
</evidence>
<comment type="catalytic activity">
    <reaction evidence="7 8">
        <text>tRNA(Pro) + L-proline + ATP = L-prolyl-tRNA(Pro) + AMP + diphosphate</text>
        <dbReference type="Rhea" id="RHEA:14305"/>
        <dbReference type="Rhea" id="RHEA-COMP:9700"/>
        <dbReference type="Rhea" id="RHEA-COMP:9702"/>
        <dbReference type="ChEBI" id="CHEBI:30616"/>
        <dbReference type="ChEBI" id="CHEBI:33019"/>
        <dbReference type="ChEBI" id="CHEBI:60039"/>
        <dbReference type="ChEBI" id="CHEBI:78442"/>
        <dbReference type="ChEBI" id="CHEBI:78532"/>
        <dbReference type="ChEBI" id="CHEBI:456215"/>
        <dbReference type="EC" id="6.1.1.15"/>
    </reaction>
</comment>
<dbReference type="EMBL" id="AP026933">
    <property type="protein sequence ID" value="BDT02678.1"/>
    <property type="molecule type" value="Genomic_DNA"/>
</dbReference>
<keyword evidence="6 8" id="KW-0030">Aminoacyl-tRNA synthetase</keyword>
<dbReference type="InterPro" id="IPR004499">
    <property type="entry name" value="Pro-tRNA-ligase_IIa_arc-type"/>
</dbReference>
<protein>
    <recommendedName>
        <fullName evidence="8">Proline--tRNA ligase</fullName>
        <ecNumber evidence="8">6.1.1.15</ecNumber>
    </recommendedName>
    <alternativeName>
        <fullName evidence="8">Prolyl-tRNA synthetase</fullName>
        <shortName evidence="8">ProRS</shortName>
    </alternativeName>
</protein>
<dbReference type="InterPro" id="IPR017449">
    <property type="entry name" value="Pro-tRNA_synth_II"/>
</dbReference>
<dbReference type="HAMAP" id="MF_01571">
    <property type="entry name" value="Pro_tRNA_synth_type3"/>
    <property type="match status" value="1"/>
</dbReference>
<dbReference type="PANTHER" id="PTHR43382">
    <property type="entry name" value="PROLYL-TRNA SYNTHETASE"/>
    <property type="match status" value="1"/>
</dbReference>
<dbReference type="PRINTS" id="PR01046">
    <property type="entry name" value="TRNASYNTHPRO"/>
</dbReference>
<name>A0ABM8BSK2_9MOLU</name>
<dbReference type="GO" id="GO:0016874">
    <property type="term" value="F:ligase activity"/>
    <property type="evidence" value="ECO:0007669"/>
    <property type="project" value="UniProtKB-KW"/>
</dbReference>
<dbReference type="SMART" id="SM00946">
    <property type="entry name" value="ProRS-C_1"/>
    <property type="match status" value="1"/>
</dbReference>
<dbReference type="InterPro" id="IPR045864">
    <property type="entry name" value="aa-tRNA-synth_II/BPL/LPL"/>
</dbReference>
<dbReference type="Gene3D" id="3.30.110.30">
    <property type="entry name" value="C-terminal domain of ProRS"/>
    <property type="match status" value="1"/>
</dbReference>
<evidence type="ECO:0000256" key="8">
    <source>
        <dbReference type="HAMAP-Rule" id="MF_01571"/>
    </source>
</evidence>
<comment type="similarity">
    <text evidence="8">Belongs to the class-II aminoacyl-tRNA synthetase family. ProS type 3 subfamily.</text>
</comment>
<sequence length="483" mass="55642">MNNAKNKNITAREIDFAKWYTDVIKQAELCDYGAENGSAAGTIIFRPRGYAIWENIQHLLNQKFKILNIENVMLPLLISQKAFQVEKDHIEGFAPECATVTKVGNNQLSEELIIRPTSEVLFCRHFSKIISSYKQLPLLYNQWCNVVRWEKNTKPFLRTSEFLWQEGHTMHNNDEEAKNFTLKMIKLYADFVEQQLAIKVIVGAKTIHERFAGAKMTYTIETMMQDGQALQAGTSHYFGQEFTKVFNIKFSNKDNKQELGYQTSWGVSTRLIGALIMAHSDDLGLVLPSTIAPHQIMLLNLSPKSDKFKITVERIFKILSSHFRVLINEDNKSFSYKKSESQIKGIPITIAIGEQEIENQVIKLILRHNLDTIDVEINNEKLLVTTIINQLNKLNKDLFNSSQKKLNTSLKELTDFNEYHKLVKIHKGFFIVPFCDQIKCEEEIKSLTGTTSRCIPLEPYKKPSNCFKCQTPNSVWTYFARSY</sequence>
<reference evidence="10 11" key="1">
    <citation type="journal article" date="2022" name="Front. Microbiol.">
        <title>Male-killing mechanisms vary between Spiroplasma species.</title>
        <authorList>
            <person name="Arai H."/>
            <person name="Inoue M."/>
            <person name="Kageyama D."/>
        </authorList>
    </citation>
    <scope>NUCLEOTIDE SEQUENCE [LARGE SCALE GENOMIC DNA]</scope>
    <source>
        <strain evidence="11">sHm</strain>
    </source>
</reference>
<dbReference type="InterPro" id="IPR002316">
    <property type="entry name" value="Pro-tRNA-ligase_IIa"/>
</dbReference>
<dbReference type="InterPro" id="IPR016061">
    <property type="entry name" value="Pro-tRNA_ligase_II_C"/>
</dbReference>
<dbReference type="Pfam" id="PF09180">
    <property type="entry name" value="ProRS-C_1"/>
    <property type="match status" value="1"/>
</dbReference>
<dbReference type="PANTHER" id="PTHR43382:SF2">
    <property type="entry name" value="BIFUNCTIONAL GLUTAMATE_PROLINE--TRNA LIGASE"/>
    <property type="match status" value="1"/>
</dbReference>
<comment type="subcellular location">
    <subcellularLocation>
        <location evidence="8">Cytoplasm</location>
    </subcellularLocation>
</comment>
<dbReference type="SUPFAM" id="SSF55681">
    <property type="entry name" value="Class II aaRS and biotin synthetases"/>
    <property type="match status" value="1"/>
</dbReference>
<evidence type="ECO:0000256" key="6">
    <source>
        <dbReference type="ARBA" id="ARBA00023146"/>
    </source>
</evidence>
<dbReference type="PROSITE" id="PS50862">
    <property type="entry name" value="AA_TRNA_LIGASE_II"/>
    <property type="match status" value="1"/>
</dbReference>
<evidence type="ECO:0000256" key="1">
    <source>
        <dbReference type="ARBA" id="ARBA00022490"/>
    </source>
</evidence>
<dbReference type="Gene3D" id="3.40.50.800">
    <property type="entry name" value="Anticodon-binding domain"/>
    <property type="match status" value="1"/>
</dbReference>
<feature type="domain" description="Aminoacyl-transfer RNA synthetases class-II family profile" evidence="9">
    <location>
        <begin position="15"/>
        <end position="288"/>
    </location>
</feature>
<dbReference type="CDD" id="cd00778">
    <property type="entry name" value="ProRS_core_arch_euk"/>
    <property type="match status" value="1"/>
</dbReference>
<evidence type="ECO:0000256" key="7">
    <source>
        <dbReference type="ARBA" id="ARBA00047671"/>
    </source>
</evidence>
<keyword evidence="3 8" id="KW-0547">Nucleotide-binding</keyword>
<dbReference type="InterPro" id="IPR002314">
    <property type="entry name" value="aa-tRNA-synt_IIb"/>
</dbReference>
<proteinExistence type="inferred from homology"/>
<dbReference type="Pfam" id="PF00587">
    <property type="entry name" value="tRNA-synt_2b"/>
    <property type="match status" value="1"/>
</dbReference>
<keyword evidence="2 8" id="KW-0436">Ligase</keyword>
<organism evidence="10 11">
    <name type="scientific">Spiroplasma ixodetis</name>
    <dbReference type="NCBI Taxonomy" id="2141"/>
    <lineage>
        <taxon>Bacteria</taxon>
        <taxon>Bacillati</taxon>
        <taxon>Mycoplasmatota</taxon>
        <taxon>Mollicutes</taxon>
        <taxon>Entomoplasmatales</taxon>
        <taxon>Spiroplasmataceae</taxon>
        <taxon>Spiroplasma</taxon>
    </lineage>
</organism>
<keyword evidence="1 8" id="KW-0963">Cytoplasm</keyword>
<dbReference type="EC" id="6.1.1.15" evidence="8"/>
<keyword evidence="11" id="KW-1185">Reference proteome</keyword>
<dbReference type="Pfam" id="PF03129">
    <property type="entry name" value="HGTP_anticodon"/>
    <property type="match status" value="1"/>
</dbReference>
<dbReference type="InterPro" id="IPR033721">
    <property type="entry name" value="ProRS_core_arch_euk"/>
</dbReference>
<keyword evidence="4 8" id="KW-0067">ATP-binding</keyword>